<dbReference type="AlphaFoldDB" id="A0A895YDP2"/>
<sequence length="246" mass="26153">MEGYRSYPEGRQPYSEKPYPDTPYADKTYAGGTYGESASPEGDYPASPSWYGERPPRESERYEPDRYDDRARDLDRGRDADRYDEPRREYDEPRRELPRPASAEPARASAPPPRSAPPPPEEPPAPAVARRPPPAAPGSPGPVGDGVYRSKRPGTAVLIGAPAVALELPALLLLIDSAFGDPVSPSGVVSAVCLILALPLLALGLYAVATGAVRAAGPNSLQAWLRPPVGYLTVALVLFVAAGLAG</sequence>
<feature type="transmembrane region" description="Helical" evidence="2">
    <location>
        <begin position="156"/>
        <end position="175"/>
    </location>
</feature>
<evidence type="ECO:0000256" key="1">
    <source>
        <dbReference type="SAM" id="MobiDB-lite"/>
    </source>
</evidence>
<dbReference type="Proteomes" id="UP000662857">
    <property type="component" value="Chromosome"/>
</dbReference>
<keyword evidence="2" id="KW-0472">Membrane</keyword>
<feature type="compositionally biased region" description="Pro residues" evidence="1">
    <location>
        <begin position="110"/>
        <end position="140"/>
    </location>
</feature>
<name>A0A895YDP2_9ACTN</name>
<dbReference type="RefSeq" id="WP_239675604.1">
    <property type="nucleotide sequence ID" value="NZ_CP070499.1"/>
</dbReference>
<accession>A0A895YDP2</accession>
<dbReference type="EMBL" id="CP070499">
    <property type="protein sequence ID" value="QSB13509.1"/>
    <property type="molecule type" value="Genomic_DNA"/>
</dbReference>
<feature type="transmembrane region" description="Helical" evidence="2">
    <location>
        <begin position="187"/>
        <end position="208"/>
    </location>
</feature>
<feature type="compositionally biased region" description="Basic and acidic residues" evidence="1">
    <location>
        <begin position="54"/>
        <end position="98"/>
    </location>
</feature>
<keyword evidence="2" id="KW-1133">Transmembrane helix</keyword>
<keyword evidence="2" id="KW-0812">Transmembrane</keyword>
<gene>
    <name evidence="3" type="ORF">JQS43_18180</name>
</gene>
<feature type="region of interest" description="Disordered" evidence="1">
    <location>
        <begin position="1"/>
        <end position="148"/>
    </location>
</feature>
<evidence type="ECO:0000313" key="3">
    <source>
        <dbReference type="EMBL" id="QSB13509.1"/>
    </source>
</evidence>
<organism evidence="3 4">
    <name type="scientific">Natronosporangium hydrolyticum</name>
    <dbReference type="NCBI Taxonomy" id="2811111"/>
    <lineage>
        <taxon>Bacteria</taxon>
        <taxon>Bacillati</taxon>
        <taxon>Actinomycetota</taxon>
        <taxon>Actinomycetes</taxon>
        <taxon>Micromonosporales</taxon>
        <taxon>Micromonosporaceae</taxon>
        <taxon>Natronosporangium</taxon>
    </lineage>
</organism>
<feature type="transmembrane region" description="Helical" evidence="2">
    <location>
        <begin position="229"/>
        <end position="245"/>
    </location>
</feature>
<keyword evidence="4" id="KW-1185">Reference proteome</keyword>
<feature type="compositionally biased region" description="Low complexity" evidence="1">
    <location>
        <begin position="99"/>
        <end position="109"/>
    </location>
</feature>
<evidence type="ECO:0000256" key="2">
    <source>
        <dbReference type="SAM" id="Phobius"/>
    </source>
</evidence>
<proteinExistence type="predicted"/>
<dbReference type="KEGG" id="nhy:JQS43_18180"/>
<evidence type="ECO:0000313" key="4">
    <source>
        <dbReference type="Proteomes" id="UP000662857"/>
    </source>
</evidence>
<reference evidence="3" key="1">
    <citation type="submission" date="2021-02" db="EMBL/GenBank/DDBJ databases">
        <title>Natrosporangium hydrolyticum gen. nov., sp. nov, a haloalkaliphilic actinobacterium from a soda solonchak soil.</title>
        <authorList>
            <person name="Sorokin D.Y."/>
            <person name="Khijniak T.V."/>
            <person name="Zakharycheva A.P."/>
            <person name="Boueva O.V."/>
            <person name="Ariskina E.V."/>
            <person name="Hahnke R.L."/>
            <person name="Bunk B."/>
            <person name="Sproer C."/>
            <person name="Schumann P."/>
            <person name="Evtushenko L.I."/>
            <person name="Kublanov I.V."/>
        </authorList>
    </citation>
    <scope>NUCLEOTIDE SEQUENCE</scope>
    <source>
        <strain evidence="3">DSM 106523</strain>
    </source>
</reference>
<protein>
    <submittedName>
        <fullName evidence="3">Uncharacterized protein</fullName>
    </submittedName>
</protein>